<dbReference type="GO" id="GO:0006355">
    <property type="term" value="P:regulation of DNA-templated transcription"/>
    <property type="evidence" value="ECO:0007669"/>
    <property type="project" value="UniProtKB-UniRule"/>
</dbReference>
<dbReference type="AlphaFoldDB" id="A0A444XQD3"/>
<dbReference type="Pfam" id="PF14543">
    <property type="entry name" value="TAXi_N"/>
    <property type="match status" value="1"/>
</dbReference>
<dbReference type="InterPro" id="IPR031052">
    <property type="entry name" value="FHY3/FAR1"/>
</dbReference>
<evidence type="ECO:0000313" key="11">
    <source>
        <dbReference type="Proteomes" id="UP000289738"/>
    </source>
</evidence>
<evidence type="ECO:0000256" key="5">
    <source>
        <dbReference type="ARBA" id="ARBA00022833"/>
    </source>
</evidence>
<dbReference type="Pfam" id="PF03101">
    <property type="entry name" value="FAR1"/>
    <property type="match status" value="1"/>
</dbReference>
<keyword evidence="4 6" id="KW-0863">Zinc-finger</keyword>
<accession>A0A444XQD3</accession>
<gene>
    <name evidence="10" type="ORF">Ahy_B09g098014</name>
</gene>
<dbReference type="EMBL" id="SDMP01000019">
    <property type="protein sequence ID" value="RYQ91947.1"/>
    <property type="molecule type" value="Genomic_DNA"/>
</dbReference>
<keyword evidence="5 7" id="KW-0862">Zinc</keyword>
<evidence type="ECO:0000256" key="1">
    <source>
        <dbReference type="ARBA" id="ARBA00005889"/>
    </source>
</evidence>
<evidence type="ECO:0000259" key="9">
    <source>
        <dbReference type="PROSITE" id="PS50966"/>
    </source>
</evidence>
<proteinExistence type="inferred from homology"/>
<dbReference type="InterPro" id="IPR007527">
    <property type="entry name" value="Znf_SWIM"/>
</dbReference>
<dbReference type="PANTHER" id="PTHR31669:SF283">
    <property type="entry name" value="PROTEIN FAR1-RELATED SEQUENCE"/>
    <property type="match status" value="1"/>
</dbReference>
<evidence type="ECO:0000256" key="8">
    <source>
        <dbReference type="SAM" id="MobiDB-lite"/>
    </source>
</evidence>
<evidence type="ECO:0000256" key="2">
    <source>
        <dbReference type="ARBA" id="ARBA00007447"/>
    </source>
</evidence>
<evidence type="ECO:0000256" key="3">
    <source>
        <dbReference type="ARBA" id="ARBA00022723"/>
    </source>
</evidence>
<comment type="similarity">
    <text evidence="2">Belongs to the peptidase A1 family.</text>
</comment>
<comment type="caution">
    <text evidence="10">The sequence shown here is derived from an EMBL/GenBank/DDBJ whole genome shotgun (WGS) entry which is preliminary data.</text>
</comment>
<organism evidence="10 11">
    <name type="scientific">Arachis hypogaea</name>
    <name type="common">Peanut</name>
    <dbReference type="NCBI Taxonomy" id="3818"/>
    <lineage>
        <taxon>Eukaryota</taxon>
        <taxon>Viridiplantae</taxon>
        <taxon>Streptophyta</taxon>
        <taxon>Embryophyta</taxon>
        <taxon>Tracheophyta</taxon>
        <taxon>Spermatophyta</taxon>
        <taxon>Magnoliopsida</taxon>
        <taxon>eudicotyledons</taxon>
        <taxon>Gunneridae</taxon>
        <taxon>Pentapetalae</taxon>
        <taxon>rosids</taxon>
        <taxon>fabids</taxon>
        <taxon>Fabales</taxon>
        <taxon>Fabaceae</taxon>
        <taxon>Papilionoideae</taxon>
        <taxon>50 kb inversion clade</taxon>
        <taxon>dalbergioids sensu lato</taxon>
        <taxon>Dalbergieae</taxon>
        <taxon>Pterocarpus clade</taxon>
        <taxon>Arachis</taxon>
    </lineage>
</organism>
<feature type="domain" description="SWIM-type" evidence="9">
    <location>
        <begin position="421"/>
        <end position="457"/>
    </location>
</feature>
<dbReference type="InterPro" id="IPR006564">
    <property type="entry name" value="Znf_PMZ"/>
</dbReference>
<keyword evidence="7" id="KW-0539">Nucleus</keyword>
<dbReference type="InterPro" id="IPR021109">
    <property type="entry name" value="Peptidase_aspartic_dom_sf"/>
</dbReference>
<dbReference type="PROSITE" id="PS50966">
    <property type="entry name" value="ZF_SWIM"/>
    <property type="match status" value="1"/>
</dbReference>
<dbReference type="Gene3D" id="2.40.70.10">
    <property type="entry name" value="Acid Proteases"/>
    <property type="match status" value="1"/>
</dbReference>
<keyword evidence="11" id="KW-1185">Reference proteome</keyword>
<feature type="region of interest" description="Disordered" evidence="8">
    <location>
        <begin position="573"/>
        <end position="597"/>
    </location>
</feature>
<dbReference type="SMART" id="SM00575">
    <property type="entry name" value="ZnF_PMZ"/>
    <property type="match status" value="1"/>
</dbReference>
<evidence type="ECO:0000256" key="6">
    <source>
        <dbReference type="PROSITE-ProRule" id="PRU00325"/>
    </source>
</evidence>
<evidence type="ECO:0000313" key="10">
    <source>
        <dbReference type="EMBL" id="RYQ91947.1"/>
    </source>
</evidence>
<keyword evidence="3 7" id="KW-0479">Metal-binding</keyword>
<sequence>MATLLRDFNPKVITTAYFNLVFKFPFNPKSEAASSPVHRCSSHRLHHPTAFIIFVNKRRIAFIIFINERHTALNDRRTAFIVIFLNDRHTALPLTLAPGLSLLPPSCFSTLGPTPRTINPTLSIVHPLSVLIYYTKIKLGTPGTDYWVQVDTGSDLLWVTCSGCSSCATRSSTKVRSLSFSQTLVGFGTLNLSCLSLNRHHVPKVGMCFGTIEDANRFYQNYAKRVGFVTKIRFIRRVGKDKVPKNQMITCNREGKHKSIVSPIEKTNPRTNYNCPARISIRLNKEGLWIISKRDEYVCRVIERNDEVGVRPSKTYQVLVGEAGGFSKINLMEKDVRNYLIRKEQQEREVDVEDNKSIIPCATNSLIEKQFQGAYTNAKFKEVQKQFRKKANCILHLMKAVSTSKVYSILEDVSTSKERVYEVNYNAETKDITCKCQMFKSRSILCRHILVVLGHEHMRKIPRRYILDRWSKLVKRRHNDIKSSHDPSLLNPKTERFDDLCSHSNSVAQFASQTKETIEDGGKDGGKDALSIFVGDRIISIQDIKSPPYVSTKGRPTNRLGYEKDKIIKKKTEAKKRKSEITKKEDNQHIGDSQSLPFHQKVDPILQDANYHVNEGFESDSMGGSMGGFMSLLNSIHSYQFSNVN</sequence>
<dbReference type="Proteomes" id="UP000289738">
    <property type="component" value="Chromosome B09"/>
</dbReference>
<dbReference type="GO" id="GO:0008270">
    <property type="term" value="F:zinc ion binding"/>
    <property type="evidence" value="ECO:0007669"/>
    <property type="project" value="UniProtKB-UniRule"/>
</dbReference>
<comment type="function">
    <text evidence="7">Putative transcription activator involved in regulating light control of development.</text>
</comment>
<dbReference type="SUPFAM" id="SSF50630">
    <property type="entry name" value="Acid proteases"/>
    <property type="match status" value="1"/>
</dbReference>
<name>A0A444XQD3_ARAHY</name>
<dbReference type="PANTHER" id="PTHR31669">
    <property type="entry name" value="PROTEIN FAR1-RELATED SEQUENCE 10-RELATED"/>
    <property type="match status" value="1"/>
</dbReference>
<feature type="compositionally biased region" description="Basic and acidic residues" evidence="8">
    <location>
        <begin position="579"/>
        <end position="589"/>
    </location>
</feature>
<comment type="similarity">
    <text evidence="1 7">Belongs to the FHY3/FAR1 family.</text>
</comment>
<dbReference type="Pfam" id="PF04434">
    <property type="entry name" value="SWIM"/>
    <property type="match status" value="1"/>
</dbReference>
<comment type="subcellular location">
    <subcellularLocation>
        <location evidence="7">Nucleus</location>
    </subcellularLocation>
</comment>
<dbReference type="GO" id="GO:0005634">
    <property type="term" value="C:nucleus"/>
    <property type="evidence" value="ECO:0007669"/>
    <property type="project" value="UniProtKB-SubCell"/>
</dbReference>
<evidence type="ECO:0000256" key="4">
    <source>
        <dbReference type="ARBA" id="ARBA00022771"/>
    </source>
</evidence>
<dbReference type="InterPro" id="IPR032861">
    <property type="entry name" value="TAXi_N"/>
</dbReference>
<dbReference type="InterPro" id="IPR004330">
    <property type="entry name" value="FAR1_DNA_bnd_dom"/>
</dbReference>
<reference evidence="10 11" key="1">
    <citation type="submission" date="2019-01" db="EMBL/GenBank/DDBJ databases">
        <title>Sequencing of cultivated peanut Arachis hypogaea provides insights into genome evolution and oil improvement.</title>
        <authorList>
            <person name="Chen X."/>
        </authorList>
    </citation>
    <scope>NUCLEOTIDE SEQUENCE [LARGE SCALE GENOMIC DNA]</scope>
    <source>
        <strain evidence="11">cv. Fuhuasheng</strain>
        <tissue evidence="10">Leaves</tissue>
    </source>
</reference>
<protein>
    <recommendedName>
        <fullName evidence="7">Protein FAR1-RELATED SEQUENCE</fullName>
    </recommendedName>
</protein>
<evidence type="ECO:0000256" key="7">
    <source>
        <dbReference type="RuleBase" id="RU367018"/>
    </source>
</evidence>